<organism evidence="1">
    <name type="scientific">Brachypodium distachyon</name>
    <name type="common">Purple false brome</name>
    <name type="synonym">Trachynia distachya</name>
    <dbReference type="NCBI Taxonomy" id="15368"/>
    <lineage>
        <taxon>Eukaryota</taxon>
        <taxon>Viridiplantae</taxon>
        <taxon>Streptophyta</taxon>
        <taxon>Embryophyta</taxon>
        <taxon>Tracheophyta</taxon>
        <taxon>Spermatophyta</taxon>
        <taxon>Magnoliopsida</taxon>
        <taxon>Liliopsida</taxon>
        <taxon>Poales</taxon>
        <taxon>Poaceae</taxon>
        <taxon>BOP clade</taxon>
        <taxon>Pooideae</taxon>
        <taxon>Stipodae</taxon>
        <taxon>Brachypodieae</taxon>
        <taxon>Brachypodium</taxon>
    </lineage>
</organism>
<evidence type="ECO:0000313" key="3">
    <source>
        <dbReference type="Proteomes" id="UP000008810"/>
    </source>
</evidence>
<dbReference type="Gramene" id="PNT74873">
    <property type="protein sequence ID" value="PNT74873"/>
    <property type="gene ID" value="BRADI_1g23513v3"/>
</dbReference>
<proteinExistence type="predicted"/>
<dbReference type="Gramene" id="PNT74872">
    <property type="protein sequence ID" value="PNT74872"/>
    <property type="gene ID" value="BRADI_1g23513v3"/>
</dbReference>
<evidence type="ECO:0000313" key="1">
    <source>
        <dbReference type="EMBL" id="PNT74872.1"/>
    </source>
</evidence>
<keyword evidence="3" id="KW-1185">Reference proteome</keyword>
<gene>
    <name evidence="1" type="ORF">BRADI_1g23513v3</name>
</gene>
<dbReference type="EMBL" id="CM000880">
    <property type="protein sequence ID" value="PNT74872.1"/>
    <property type="molecule type" value="Genomic_DNA"/>
</dbReference>
<evidence type="ECO:0000313" key="2">
    <source>
        <dbReference type="EnsemblPlants" id="PNT74872"/>
    </source>
</evidence>
<accession>A0A2K2DKR8</accession>
<reference evidence="1 2" key="1">
    <citation type="journal article" date="2010" name="Nature">
        <title>Genome sequencing and analysis of the model grass Brachypodium distachyon.</title>
        <authorList>
            <consortium name="International Brachypodium Initiative"/>
        </authorList>
    </citation>
    <scope>NUCLEOTIDE SEQUENCE [LARGE SCALE GENOMIC DNA]</scope>
    <source>
        <strain evidence="1 2">Bd21</strain>
    </source>
</reference>
<name>A0A2K2DKR8_BRADI</name>
<sequence length="196" mass="22142">MSLHEMTLLTERVDFNGRSVYEIFISLGKWSKGFELPDAKCLLLQHYSHMTFHSSYCCLNPRAFTRQLKFDLVVAIAVDIEQQHLHKASGTDANRTLSKCSVAMKLASCRRITDFRSTSGSGVPAVRSLSCARWLILWPTCSVDSVHRFRLLELNTSLSYFSHDFVRFRSTSGAHAVCSLSQDACARRLVVRSTCL</sequence>
<dbReference type="EMBL" id="CM000880">
    <property type="protein sequence ID" value="PNT74873.1"/>
    <property type="molecule type" value="Genomic_DNA"/>
</dbReference>
<protein>
    <submittedName>
        <fullName evidence="1 2">Uncharacterized protein</fullName>
    </submittedName>
</protein>
<dbReference type="Proteomes" id="UP000008810">
    <property type="component" value="Chromosome 1"/>
</dbReference>
<dbReference type="InParanoid" id="A0A2K2DKR8"/>
<reference evidence="2" key="3">
    <citation type="submission" date="2018-08" db="UniProtKB">
        <authorList>
            <consortium name="EnsemblPlants"/>
        </authorList>
    </citation>
    <scope>IDENTIFICATION</scope>
    <source>
        <strain evidence="2">cv. Bd21</strain>
    </source>
</reference>
<dbReference type="EnsemblPlants" id="PNT74872">
    <property type="protein sequence ID" value="PNT74872"/>
    <property type="gene ID" value="BRADI_1g23513v3"/>
</dbReference>
<dbReference type="AlphaFoldDB" id="A0A2K2DKR8"/>
<reference evidence="1" key="2">
    <citation type="submission" date="2017-06" db="EMBL/GenBank/DDBJ databases">
        <title>WGS assembly of Brachypodium distachyon.</title>
        <authorList>
            <consortium name="The International Brachypodium Initiative"/>
            <person name="Lucas S."/>
            <person name="Harmon-Smith M."/>
            <person name="Lail K."/>
            <person name="Tice H."/>
            <person name="Grimwood J."/>
            <person name="Bruce D."/>
            <person name="Barry K."/>
            <person name="Shu S."/>
            <person name="Lindquist E."/>
            <person name="Wang M."/>
            <person name="Pitluck S."/>
            <person name="Vogel J.P."/>
            <person name="Garvin D.F."/>
            <person name="Mockler T.C."/>
            <person name="Schmutz J."/>
            <person name="Rokhsar D."/>
            <person name="Bevan M.W."/>
        </authorList>
    </citation>
    <scope>NUCLEOTIDE SEQUENCE</scope>
    <source>
        <strain evidence="1">Bd21</strain>
    </source>
</reference>
<dbReference type="EnsemblPlants" id="PNT74873">
    <property type="protein sequence ID" value="PNT74873"/>
    <property type="gene ID" value="BRADI_1g23513v3"/>
</dbReference>